<protein>
    <recommendedName>
        <fullName evidence="8">Probable membrane transporter protein</fullName>
    </recommendedName>
</protein>
<feature type="transmembrane region" description="Helical" evidence="8">
    <location>
        <begin position="196"/>
        <end position="216"/>
    </location>
</feature>
<feature type="transmembrane region" description="Helical" evidence="8">
    <location>
        <begin position="70"/>
        <end position="92"/>
    </location>
</feature>
<sequence>MPVFELAVVFTCLACGGILKGATGAGAPILAIPAMAAFHDVRFAIVIMTVPNLITNLLQAWQNRKHRLQASFLVPFLLSAAIGVVLGTWALVRFDSRTLSLVVALAVLLYLVLRVTRASWQLSTPLALRLAAPFGFMSGVVQGSAGISAPVSLSFLNAMQLERLTFMSTVSMLFVTFVAVQLPALAFAGVLTPSGFLLSCAALLPMLVGMSFGASISRTVSRQAFDRLIMLLLAVLAAKMLWDALVFPR</sequence>
<evidence type="ECO:0000256" key="1">
    <source>
        <dbReference type="ARBA" id="ARBA00004651"/>
    </source>
</evidence>
<dbReference type="PANTHER" id="PTHR30269">
    <property type="entry name" value="TRANSMEMBRANE PROTEIN YFCA"/>
    <property type="match status" value="1"/>
</dbReference>
<organism evidence="9 10">
    <name type="scientific">Devosia nitrariae</name>
    <dbReference type="NCBI Taxonomy" id="2071872"/>
    <lineage>
        <taxon>Bacteria</taxon>
        <taxon>Pseudomonadati</taxon>
        <taxon>Pseudomonadota</taxon>
        <taxon>Alphaproteobacteria</taxon>
        <taxon>Hyphomicrobiales</taxon>
        <taxon>Devosiaceae</taxon>
        <taxon>Devosia</taxon>
    </lineage>
</organism>
<evidence type="ECO:0000256" key="8">
    <source>
        <dbReference type="RuleBase" id="RU363041"/>
    </source>
</evidence>
<keyword evidence="6 8" id="KW-1133">Transmembrane helix</keyword>
<proteinExistence type="inferred from homology"/>
<evidence type="ECO:0000256" key="3">
    <source>
        <dbReference type="ARBA" id="ARBA00022448"/>
    </source>
</evidence>
<comment type="similarity">
    <text evidence="2 8">Belongs to the 4-toluene sulfonate uptake permease (TSUP) (TC 2.A.102) family.</text>
</comment>
<evidence type="ECO:0000256" key="2">
    <source>
        <dbReference type="ARBA" id="ARBA00009142"/>
    </source>
</evidence>
<name>A0ABQ5W0J2_9HYPH</name>
<keyword evidence="10" id="KW-1185">Reference proteome</keyword>
<evidence type="ECO:0000256" key="6">
    <source>
        <dbReference type="ARBA" id="ARBA00022989"/>
    </source>
</evidence>
<evidence type="ECO:0000256" key="4">
    <source>
        <dbReference type="ARBA" id="ARBA00022475"/>
    </source>
</evidence>
<dbReference type="PANTHER" id="PTHR30269:SF32">
    <property type="entry name" value="MEMBRANE TRANSPORTER PROTEIN-RELATED"/>
    <property type="match status" value="1"/>
</dbReference>
<dbReference type="InterPro" id="IPR002781">
    <property type="entry name" value="TM_pro_TauE-like"/>
</dbReference>
<dbReference type="InterPro" id="IPR052017">
    <property type="entry name" value="TSUP"/>
</dbReference>
<comment type="subcellular location">
    <subcellularLocation>
        <location evidence="1 8">Cell membrane</location>
        <topology evidence="1 8">Multi-pass membrane protein</topology>
    </subcellularLocation>
</comment>
<keyword evidence="7 8" id="KW-0472">Membrane</keyword>
<keyword evidence="3" id="KW-0813">Transport</keyword>
<reference evidence="10" key="1">
    <citation type="journal article" date="2019" name="Int. J. Syst. Evol. Microbiol.">
        <title>The Global Catalogue of Microorganisms (GCM) 10K type strain sequencing project: providing services to taxonomists for standard genome sequencing and annotation.</title>
        <authorList>
            <consortium name="The Broad Institute Genomics Platform"/>
            <consortium name="The Broad Institute Genome Sequencing Center for Infectious Disease"/>
            <person name="Wu L."/>
            <person name="Ma J."/>
        </authorList>
    </citation>
    <scope>NUCLEOTIDE SEQUENCE [LARGE SCALE GENOMIC DNA]</scope>
    <source>
        <strain evidence="10">NBRC 112416</strain>
    </source>
</reference>
<dbReference type="EMBL" id="BSNS01000003">
    <property type="protein sequence ID" value="GLQ53336.1"/>
    <property type="molecule type" value="Genomic_DNA"/>
</dbReference>
<feature type="transmembrane region" description="Helical" evidence="8">
    <location>
        <begin position="98"/>
        <end position="116"/>
    </location>
</feature>
<gene>
    <name evidence="9" type="ORF">GCM10010862_05940</name>
</gene>
<dbReference type="Pfam" id="PF01925">
    <property type="entry name" value="TauE"/>
    <property type="match status" value="1"/>
</dbReference>
<keyword evidence="5 8" id="KW-0812">Transmembrane</keyword>
<dbReference type="Proteomes" id="UP001156691">
    <property type="component" value="Unassembled WGS sequence"/>
</dbReference>
<keyword evidence="4 8" id="KW-1003">Cell membrane</keyword>
<evidence type="ECO:0000256" key="7">
    <source>
        <dbReference type="ARBA" id="ARBA00023136"/>
    </source>
</evidence>
<comment type="caution">
    <text evidence="9">The sequence shown here is derived from an EMBL/GenBank/DDBJ whole genome shotgun (WGS) entry which is preliminary data.</text>
</comment>
<evidence type="ECO:0000313" key="10">
    <source>
        <dbReference type="Proteomes" id="UP001156691"/>
    </source>
</evidence>
<feature type="transmembrane region" description="Helical" evidence="8">
    <location>
        <begin position="228"/>
        <end position="247"/>
    </location>
</feature>
<evidence type="ECO:0000313" key="9">
    <source>
        <dbReference type="EMBL" id="GLQ53336.1"/>
    </source>
</evidence>
<feature type="transmembrane region" description="Helical" evidence="8">
    <location>
        <begin position="164"/>
        <end position="190"/>
    </location>
</feature>
<accession>A0ABQ5W0J2</accession>
<evidence type="ECO:0000256" key="5">
    <source>
        <dbReference type="ARBA" id="ARBA00022692"/>
    </source>
</evidence>